<proteinExistence type="predicted"/>
<organism evidence="2">
    <name type="scientific">viral metagenome</name>
    <dbReference type="NCBI Taxonomy" id="1070528"/>
    <lineage>
        <taxon>unclassified sequences</taxon>
        <taxon>metagenomes</taxon>
        <taxon>organismal metagenomes</taxon>
    </lineage>
</organism>
<keyword evidence="1" id="KW-1133">Transmembrane helix</keyword>
<keyword evidence="1" id="KW-0472">Membrane</keyword>
<feature type="transmembrane region" description="Helical" evidence="1">
    <location>
        <begin position="7"/>
        <end position="24"/>
    </location>
</feature>
<evidence type="ECO:0000256" key="1">
    <source>
        <dbReference type="SAM" id="Phobius"/>
    </source>
</evidence>
<accession>A0A6C0HZY1</accession>
<sequence>MKKNNKIIIFILIIIIILFLYLSIKKENYKNNSYDKTVCIVWQNKINKEHHHGFGDKLRGLIKVYQYCKKNNINFKIDATNDMCGDFLKNISNKYYNNEELFIELQWNRIDHVEEIITNKLLEDNVVYIYTNGFYNDELDNNDKEYLKYLLEPIDSLKIEIDEKIKKLPENYGIQHVRFKDEIFDNDTNEEYNTALEFIKSNYKPTDVLITNSSNFKKFAKDNINISVIECENNCNVGHIGQSNDYENIKNSFIDFFIICNSKYINSINFYGGSSGFVNIPSKIYDIPFSF</sequence>
<reference evidence="2" key="1">
    <citation type="journal article" date="2020" name="Nature">
        <title>Giant virus diversity and host interactions through global metagenomics.</title>
        <authorList>
            <person name="Schulz F."/>
            <person name="Roux S."/>
            <person name="Paez-Espino D."/>
            <person name="Jungbluth S."/>
            <person name="Walsh D.A."/>
            <person name="Denef V.J."/>
            <person name="McMahon K.D."/>
            <person name="Konstantinidis K.T."/>
            <person name="Eloe-Fadrosh E.A."/>
            <person name="Kyrpides N.C."/>
            <person name="Woyke T."/>
        </authorList>
    </citation>
    <scope>NUCLEOTIDE SEQUENCE</scope>
    <source>
        <strain evidence="2">GVMAG-M-3300023184-182</strain>
    </source>
</reference>
<name>A0A6C0HZY1_9ZZZZ</name>
<evidence type="ECO:0000313" key="2">
    <source>
        <dbReference type="EMBL" id="QHT85717.1"/>
    </source>
</evidence>
<keyword evidence="1" id="KW-0812">Transmembrane</keyword>
<dbReference type="AlphaFoldDB" id="A0A6C0HZY1"/>
<protein>
    <submittedName>
        <fullName evidence="2">Uncharacterized protein</fullName>
    </submittedName>
</protein>
<dbReference type="EMBL" id="MN740044">
    <property type="protein sequence ID" value="QHT85717.1"/>
    <property type="molecule type" value="Genomic_DNA"/>
</dbReference>